<dbReference type="Pfam" id="PF20803">
    <property type="entry name" value="PaaX_M"/>
    <property type="match status" value="1"/>
</dbReference>
<name>A0A1G2SGB0_9BACT</name>
<keyword evidence="6" id="KW-0051">Antiviral defense</keyword>
<keyword evidence="7" id="KW-1133">Transmembrane helix</keyword>
<keyword evidence="4" id="KW-0378">Hydrolase</keyword>
<organism evidence="9 10">
    <name type="scientific">Candidatus Yonathbacteria bacterium RIFCSPLOWO2_01_FULL_47_33b</name>
    <dbReference type="NCBI Taxonomy" id="1802727"/>
    <lineage>
        <taxon>Bacteria</taxon>
        <taxon>Candidatus Yonathiibacteriota</taxon>
    </lineage>
</organism>
<dbReference type="GO" id="GO:0043571">
    <property type="term" value="P:maintenance of CRISPR repeat elements"/>
    <property type="evidence" value="ECO:0007669"/>
    <property type="project" value="InterPro"/>
</dbReference>
<keyword evidence="2" id="KW-0479">Metal-binding</keyword>
<evidence type="ECO:0000313" key="9">
    <source>
        <dbReference type="EMBL" id="OHA84073.1"/>
    </source>
</evidence>
<dbReference type="GO" id="GO:0004521">
    <property type="term" value="F:RNA endonuclease activity"/>
    <property type="evidence" value="ECO:0007669"/>
    <property type="project" value="InterPro"/>
</dbReference>
<keyword evidence="7" id="KW-0812">Transmembrane</keyword>
<evidence type="ECO:0000256" key="4">
    <source>
        <dbReference type="ARBA" id="ARBA00022801"/>
    </source>
</evidence>
<dbReference type="InterPro" id="IPR048846">
    <property type="entry name" value="PaaX-like_central"/>
</dbReference>
<dbReference type="NCBIfam" id="TIGR01573">
    <property type="entry name" value="cas2"/>
    <property type="match status" value="1"/>
</dbReference>
<gene>
    <name evidence="9" type="ORF">A2937_02665</name>
</gene>
<proteinExistence type="predicted"/>
<accession>A0A1G2SGB0</accession>
<keyword evidence="5" id="KW-0460">Magnesium</keyword>
<evidence type="ECO:0000256" key="5">
    <source>
        <dbReference type="ARBA" id="ARBA00022842"/>
    </source>
</evidence>
<evidence type="ECO:0000256" key="3">
    <source>
        <dbReference type="ARBA" id="ARBA00022759"/>
    </source>
</evidence>
<protein>
    <submittedName>
        <fullName evidence="9">CRISPR-associated endonuclease Cas2</fullName>
    </submittedName>
</protein>
<evidence type="ECO:0000256" key="7">
    <source>
        <dbReference type="SAM" id="Phobius"/>
    </source>
</evidence>
<evidence type="ECO:0000256" key="6">
    <source>
        <dbReference type="ARBA" id="ARBA00023118"/>
    </source>
</evidence>
<evidence type="ECO:0000259" key="8">
    <source>
        <dbReference type="Pfam" id="PF20803"/>
    </source>
</evidence>
<dbReference type="Gene3D" id="3.30.70.2650">
    <property type="match status" value="1"/>
</dbReference>
<comment type="caution">
    <text evidence="9">The sequence shown here is derived from an EMBL/GenBank/DDBJ whole genome shotgun (WGS) entry which is preliminary data.</text>
</comment>
<keyword evidence="3 9" id="KW-0255">Endonuclease</keyword>
<evidence type="ECO:0000256" key="2">
    <source>
        <dbReference type="ARBA" id="ARBA00022723"/>
    </source>
</evidence>
<feature type="transmembrane region" description="Helical" evidence="7">
    <location>
        <begin position="12"/>
        <end position="32"/>
    </location>
</feature>
<reference evidence="9 10" key="1">
    <citation type="journal article" date="2016" name="Nat. Commun.">
        <title>Thousands of microbial genomes shed light on interconnected biogeochemical processes in an aquifer system.</title>
        <authorList>
            <person name="Anantharaman K."/>
            <person name="Brown C.T."/>
            <person name="Hug L.A."/>
            <person name="Sharon I."/>
            <person name="Castelle C.J."/>
            <person name="Probst A.J."/>
            <person name="Thomas B.C."/>
            <person name="Singh A."/>
            <person name="Wilkins M.J."/>
            <person name="Karaoz U."/>
            <person name="Brodie E.L."/>
            <person name="Williams K.H."/>
            <person name="Hubbard S.S."/>
            <person name="Banfield J.F."/>
        </authorList>
    </citation>
    <scope>NUCLEOTIDE SEQUENCE [LARGE SCALE GENOMIC DNA]</scope>
</reference>
<dbReference type="AlphaFoldDB" id="A0A1G2SGB0"/>
<dbReference type="InterPro" id="IPR021127">
    <property type="entry name" value="CRISPR_associated_Cas2"/>
</dbReference>
<dbReference type="PROSITE" id="PS51257">
    <property type="entry name" value="PROKAR_LIPOPROTEIN"/>
    <property type="match status" value="1"/>
</dbReference>
<dbReference type="EMBL" id="MHUW01000007">
    <property type="protein sequence ID" value="OHA84073.1"/>
    <property type="molecule type" value="Genomic_DNA"/>
</dbReference>
<sequence length="182" mass="21083">MKNYEHGELAKEILIGLANTGLLVACLAMPGLTKIIPLFDPKNVKEKYRVNRTLTSLQKNKLVNIYTKNGNEVIEITKAGKKKVLEYNLDELKLNVPKKWDGWWRIVMFDIPESKRRSRSAVSRKIKELGLYPIQKSVFVSPYLCKNEIDFVGEFFGVRDNIIYIKAKEIEGVSELKEYFRI</sequence>
<keyword evidence="7" id="KW-0472">Membrane</keyword>
<dbReference type="SUPFAM" id="SSF143430">
    <property type="entry name" value="TTP0101/SSO1404-like"/>
    <property type="match status" value="1"/>
</dbReference>
<evidence type="ECO:0000313" key="10">
    <source>
        <dbReference type="Proteomes" id="UP000177987"/>
    </source>
</evidence>
<dbReference type="Proteomes" id="UP000177987">
    <property type="component" value="Unassembled WGS sequence"/>
</dbReference>
<keyword evidence="1" id="KW-0540">Nuclease</keyword>
<feature type="domain" description="Transcriptional repressor PaaX-like central Cas2-like" evidence="8">
    <location>
        <begin position="98"/>
        <end position="171"/>
    </location>
</feature>
<evidence type="ECO:0000256" key="1">
    <source>
        <dbReference type="ARBA" id="ARBA00022722"/>
    </source>
</evidence>
<dbReference type="STRING" id="1802727.A2937_02665"/>